<accession>A0A2N9JEB3</accession>
<comment type="subcellular location">
    <subcellularLocation>
        <location evidence="1">Membrane</location>
        <topology evidence="1">Multi-pass membrane protein</topology>
    </subcellularLocation>
</comment>
<dbReference type="AlphaFoldDB" id="A0A2N9JEB3"/>
<dbReference type="RefSeq" id="WP_105184895.1">
    <property type="nucleotide sequence ID" value="NZ_BAAAGO010000028.1"/>
</dbReference>
<keyword evidence="2 5" id="KW-0812">Transmembrane</keyword>
<evidence type="ECO:0000256" key="5">
    <source>
        <dbReference type="SAM" id="Phobius"/>
    </source>
</evidence>
<gene>
    <name evidence="7" type="ORF">MPLG2_0690</name>
</gene>
<dbReference type="Pfam" id="PF01694">
    <property type="entry name" value="Rhomboid"/>
    <property type="match status" value="1"/>
</dbReference>
<name>A0A2N9JEB3_9ACTN</name>
<keyword evidence="4 5" id="KW-0472">Membrane</keyword>
<dbReference type="EMBL" id="LT985188">
    <property type="protein sequence ID" value="SPD85726.1"/>
    <property type="molecule type" value="Genomic_DNA"/>
</dbReference>
<dbReference type="OrthoDB" id="465874at2"/>
<dbReference type="GO" id="GO:0004252">
    <property type="term" value="F:serine-type endopeptidase activity"/>
    <property type="evidence" value="ECO:0007669"/>
    <property type="project" value="InterPro"/>
</dbReference>
<feature type="transmembrane region" description="Helical" evidence="5">
    <location>
        <begin position="170"/>
        <end position="189"/>
    </location>
</feature>
<protein>
    <submittedName>
        <fullName evidence="7">Rhomboid family protein</fullName>
    </submittedName>
</protein>
<reference evidence="7 8" key="1">
    <citation type="submission" date="2018-02" db="EMBL/GenBank/DDBJ databases">
        <authorList>
            <person name="Cohen D.B."/>
            <person name="Kent A.D."/>
        </authorList>
    </citation>
    <scope>NUCLEOTIDE SEQUENCE [LARGE SCALE GENOMIC DNA]</scope>
    <source>
        <strain evidence="7">1</strain>
    </source>
</reference>
<feature type="transmembrane region" description="Helical" evidence="5">
    <location>
        <begin position="13"/>
        <end position="32"/>
    </location>
</feature>
<keyword evidence="8" id="KW-1185">Reference proteome</keyword>
<feature type="transmembrane region" description="Helical" evidence="5">
    <location>
        <begin position="69"/>
        <end position="87"/>
    </location>
</feature>
<keyword evidence="3 5" id="KW-1133">Transmembrane helix</keyword>
<dbReference type="GO" id="GO:0016020">
    <property type="term" value="C:membrane"/>
    <property type="evidence" value="ECO:0007669"/>
    <property type="project" value="UniProtKB-SubCell"/>
</dbReference>
<feature type="transmembrane region" description="Helical" evidence="5">
    <location>
        <begin position="146"/>
        <end position="164"/>
    </location>
</feature>
<dbReference type="InterPro" id="IPR035952">
    <property type="entry name" value="Rhomboid-like_sf"/>
</dbReference>
<feature type="transmembrane region" description="Helical" evidence="5">
    <location>
        <begin position="94"/>
        <end position="112"/>
    </location>
</feature>
<evidence type="ECO:0000256" key="1">
    <source>
        <dbReference type="ARBA" id="ARBA00004141"/>
    </source>
</evidence>
<evidence type="ECO:0000256" key="4">
    <source>
        <dbReference type="ARBA" id="ARBA00023136"/>
    </source>
</evidence>
<dbReference type="Proteomes" id="UP000238164">
    <property type="component" value="Chromosome 1"/>
</dbReference>
<organism evidence="7 8">
    <name type="scientific">Micropruina glycogenica</name>
    <dbReference type="NCBI Taxonomy" id="75385"/>
    <lineage>
        <taxon>Bacteria</taxon>
        <taxon>Bacillati</taxon>
        <taxon>Actinomycetota</taxon>
        <taxon>Actinomycetes</taxon>
        <taxon>Propionibacteriales</taxon>
        <taxon>Nocardioidaceae</taxon>
        <taxon>Micropruina</taxon>
    </lineage>
</organism>
<evidence type="ECO:0000313" key="7">
    <source>
        <dbReference type="EMBL" id="SPD85726.1"/>
    </source>
</evidence>
<proteinExistence type="predicted"/>
<evidence type="ECO:0000256" key="3">
    <source>
        <dbReference type="ARBA" id="ARBA00022989"/>
    </source>
</evidence>
<evidence type="ECO:0000313" key="8">
    <source>
        <dbReference type="Proteomes" id="UP000238164"/>
    </source>
</evidence>
<evidence type="ECO:0000259" key="6">
    <source>
        <dbReference type="Pfam" id="PF01694"/>
    </source>
</evidence>
<feature type="transmembrane region" description="Helical" evidence="5">
    <location>
        <begin position="118"/>
        <end position="139"/>
    </location>
</feature>
<dbReference type="SUPFAM" id="SSF144091">
    <property type="entry name" value="Rhomboid-like"/>
    <property type="match status" value="1"/>
</dbReference>
<dbReference type="InterPro" id="IPR022764">
    <property type="entry name" value="Peptidase_S54_rhomboid_dom"/>
</dbReference>
<dbReference type="Gene3D" id="1.20.1540.10">
    <property type="entry name" value="Rhomboid-like"/>
    <property type="match status" value="1"/>
</dbReference>
<dbReference type="PANTHER" id="PTHR43066:SF11">
    <property type="entry name" value="PEPTIDASE S54 RHOMBOID DOMAIN-CONTAINING PROTEIN"/>
    <property type="match status" value="1"/>
</dbReference>
<dbReference type="PANTHER" id="PTHR43066">
    <property type="entry name" value="RHOMBOID-RELATED PROTEIN"/>
    <property type="match status" value="1"/>
</dbReference>
<evidence type="ECO:0000256" key="2">
    <source>
        <dbReference type="ARBA" id="ARBA00022692"/>
    </source>
</evidence>
<feature type="domain" description="Peptidase S54 rhomboid" evidence="6">
    <location>
        <begin position="59"/>
        <end position="190"/>
    </location>
</feature>
<sequence length="200" mass="21249">MTSNTLSRRGGQVPARTAAIAIGAWTALLWVIEVLDQVTRSALEMFGIHAWQVSSLPSVFVAPLLHDDWAHLTANTIPFFVLGFLVLMGGLGRAGWATLIVVVVSGLFAWLLSPPYTVTIGASGLIFGWLTYLLVRGFLTRNGAQIAISIGVLVLYGGVLWGVLPTQPGVSWQAHLGGAVGGVLAAWWLHGRADAARKAL</sequence>
<dbReference type="KEGG" id="mgg:MPLG2_0690"/>